<keyword evidence="1" id="KW-0812">Transmembrane</keyword>
<accession>A0A8R7TMG6</accession>
<evidence type="ECO:0008006" key="4">
    <source>
        <dbReference type="Google" id="ProtNLM"/>
    </source>
</evidence>
<evidence type="ECO:0000256" key="1">
    <source>
        <dbReference type="SAM" id="Phobius"/>
    </source>
</evidence>
<dbReference type="Gramene" id="TuG1812G0200005075.01.T01">
    <property type="protein sequence ID" value="TuG1812G0200005075.01.T01"/>
    <property type="gene ID" value="TuG1812G0200005075.01"/>
</dbReference>
<keyword evidence="3" id="KW-1185">Reference proteome</keyword>
<reference evidence="2" key="3">
    <citation type="submission" date="2022-06" db="UniProtKB">
        <authorList>
            <consortium name="EnsemblPlants"/>
        </authorList>
    </citation>
    <scope>IDENTIFICATION</scope>
</reference>
<evidence type="ECO:0000313" key="3">
    <source>
        <dbReference type="Proteomes" id="UP000015106"/>
    </source>
</evidence>
<sequence>MNQHNTSSARTTHFFCKNMSTGNLILRCACGMPCARKAGSAVARQDKFYFSCVNYGVQRRACEVYVWEDVLDEHVQKRIQAERVKLRGVTEDRDEFIEEMADRNREIRNLRTMNKVLQLALASTAPVVAMIAIGAAWVGK</sequence>
<keyword evidence="1" id="KW-1133">Transmembrane helix</keyword>
<proteinExistence type="predicted"/>
<reference evidence="2" key="2">
    <citation type="submission" date="2018-03" db="EMBL/GenBank/DDBJ databases">
        <title>The Triticum urartu genome reveals the dynamic nature of wheat genome evolution.</title>
        <authorList>
            <person name="Ling H."/>
            <person name="Ma B."/>
            <person name="Shi X."/>
            <person name="Liu H."/>
            <person name="Dong L."/>
            <person name="Sun H."/>
            <person name="Cao Y."/>
            <person name="Gao Q."/>
            <person name="Zheng S."/>
            <person name="Li Y."/>
            <person name="Yu Y."/>
            <person name="Du H."/>
            <person name="Qi M."/>
            <person name="Li Y."/>
            <person name="Yu H."/>
            <person name="Cui Y."/>
            <person name="Wang N."/>
            <person name="Chen C."/>
            <person name="Wu H."/>
            <person name="Zhao Y."/>
            <person name="Zhang J."/>
            <person name="Li Y."/>
            <person name="Zhou W."/>
            <person name="Zhang B."/>
            <person name="Hu W."/>
            <person name="Eijk M."/>
            <person name="Tang J."/>
            <person name="Witsenboer H."/>
            <person name="Zhao S."/>
            <person name="Li Z."/>
            <person name="Zhang A."/>
            <person name="Wang D."/>
            <person name="Liang C."/>
        </authorList>
    </citation>
    <scope>NUCLEOTIDE SEQUENCE [LARGE SCALE GENOMIC DNA]</scope>
    <source>
        <strain evidence="2">cv. G1812</strain>
    </source>
</reference>
<dbReference type="EnsemblPlants" id="TuG1812G0200005075.01.T01">
    <property type="protein sequence ID" value="TuG1812G0200005075.01.T01"/>
    <property type="gene ID" value="TuG1812G0200005075.01"/>
</dbReference>
<evidence type="ECO:0000313" key="2">
    <source>
        <dbReference type="EnsemblPlants" id="TuG1812G0200005075.01.T01"/>
    </source>
</evidence>
<organism evidence="2 3">
    <name type="scientific">Triticum urartu</name>
    <name type="common">Red wild einkorn</name>
    <name type="synonym">Crithodium urartu</name>
    <dbReference type="NCBI Taxonomy" id="4572"/>
    <lineage>
        <taxon>Eukaryota</taxon>
        <taxon>Viridiplantae</taxon>
        <taxon>Streptophyta</taxon>
        <taxon>Embryophyta</taxon>
        <taxon>Tracheophyta</taxon>
        <taxon>Spermatophyta</taxon>
        <taxon>Magnoliopsida</taxon>
        <taxon>Liliopsida</taxon>
        <taxon>Poales</taxon>
        <taxon>Poaceae</taxon>
        <taxon>BOP clade</taxon>
        <taxon>Pooideae</taxon>
        <taxon>Triticodae</taxon>
        <taxon>Triticeae</taxon>
        <taxon>Triticinae</taxon>
        <taxon>Triticum</taxon>
    </lineage>
</organism>
<keyword evidence="1" id="KW-0472">Membrane</keyword>
<dbReference type="AlphaFoldDB" id="A0A8R7TMG6"/>
<dbReference type="Proteomes" id="UP000015106">
    <property type="component" value="Chromosome 2"/>
</dbReference>
<reference evidence="3" key="1">
    <citation type="journal article" date="2013" name="Nature">
        <title>Draft genome of the wheat A-genome progenitor Triticum urartu.</title>
        <authorList>
            <person name="Ling H.Q."/>
            <person name="Zhao S."/>
            <person name="Liu D."/>
            <person name="Wang J."/>
            <person name="Sun H."/>
            <person name="Zhang C."/>
            <person name="Fan H."/>
            <person name="Li D."/>
            <person name="Dong L."/>
            <person name="Tao Y."/>
            <person name="Gao C."/>
            <person name="Wu H."/>
            <person name="Li Y."/>
            <person name="Cui Y."/>
            <person name="Guo X."/>
            <person name="Zheng S."/>
            <person name="Wang B."/>
            <person name="Yu K."/>
            <person name="Liang Q."/>
            <person name="Yang W."/>
            <person name="Lou X."/>
            <person name="Chen J."/>
            <person name="Feng M."/>
            <person name="Jian J."/>
            <person name="Zhang X."/>
            <person name="Luo G."/>
            <person name="Jiang Y."/>
            <person name="Liu J."/>
            <person name="Wang Z."/>
            <person name="Sha Y."/>
            <person name="Zhang B."/>
            <person name="Wu H."/>
            <person name="Tang D."/>
            <person name="Shen Q."/>
            <person name="Xue P."/>
            <person name="Zou S."/>
            <person name="Wang X."/>
            <person name="Liu X."/>
            <person name="Wang F."/>
            <person name="Yang Y."/>
            <person name="An X."/>
            <person name="Dong Z."/>
            <person name="Zhang K."/>
            <person name="Zhang X."/>
            <person name="Luo M.C."/>
            <person name="Dvorak J."/>
            <person name="Tong Y."/>
            <person name="Wang J."/>
            <person name="Yang H."/>
            <person name="Li Z."/>
            <person name="Wang D."/>
            <person name="Zhang A."/>
            <person name="Wang J."/>
        </authorList>
    </citation>
    <scope>NUCLEOTIDE SEQUENCE</scope>
    <source>
        <strain evidence="3">cv. G1812</strain>
    </source>
</reference>
<name>A0A8R7TMG6_TRIUA</name>
<feature type="transmembrane region" description="Helical" evidence="1">
    <location>
        <begin position="116"/>
        <end position="138"/>
    </location>
</feature>
<protein>
    <recommendedName>
        <fullName evidence="4">Zinc finger GRF-type domain-containing protein</fullName>
    </recommendedName>
</protein>